<reference evidence="2" key="1">
    <citation type="submission" date="2020-06" db="EMBL/GenBank/DDBJ databases">
        <authorList>
            <consortium name="Plant Systems Biology data submission"/>
        </authorList>
    </citation>
    <scope>NUCLEOTIDE SEQUENCE</scope>
    <source>
        <strain evidence="2">D6</strain>
    </source>
</reference>
<dbReference type="EMBL" id="CAICTM010001250">
    <property type="protein sequence ID" value="CAB9521945.1"/>
    <property type="molecule type" value="Genomic_DNA"/>
</dbReference>
<dbReference type="AlphaFoldDB" id="A0A9N8ENT8"/>
<sequence>MNNSHQRYQDNPEPYEEEEVDVRLKAFALLNRIGPTADDDASTWPEKPQPRSSYQRNETPQTEKDSLRRSSAPARYVNNNYEELGMAGLFVSCIADACKKSTEYAARMGYETIYPGGGGREAEGEFEKVNILGTYGTGGQASGEA</sequence>
<feature type="region of interest" description="Disordered" evidence="1">
    <location>
        <begin position="35"/>
        <end position="74"/>
    </location>
</feature>
<evidence type="ECO:0000256" key="1">
    <source>
        <dbReference type="SAM" id="MobiDB-lite"/>
    </source>
</evidence>
<gene>
    <name evidence="2" type="ORF">SEMRO_1252_G256260.1</name>
</gene>
<evidence type="ECO:0000313" key="2">
    <source>
        <dbReference type="EMBL" id="CAB9521945.1"/>
    </source>
</evidence>
<name>A0A9N8ENT8_9STRA</name>
<accession>A0A9N8ENT8</accession>
<proteinExistence type="predicted"/>
<dbReference type="Proteomes" id="UP001153069">
    <property type="component" value="Unassembled WGS sequence"/>
</dbReference>
<comment type="caution">
    <text evidence="2">The sequence shown here is derived from an EMBL/GenBank/DDBJ whole genome shotgun (WGS) entry which is preliminary data.</text>
</comment>
<keyword evidence="3" id="KW-1185">Reference proteome</keyword>
<organism evidence="2 3">
    <name type="scientific">Seminavis robusta</name>
    <dbReference type="NCBI Taxonomy" id="568900"/>
    <lineage>
        <taxon>Eukaryota</taxon>
        <taxon>Sar</taxon>
        <taxon>Stramenopiles</taxon>
        <taxon>Ochrophyta</taxon>
        <taxon>Bacillariophyta</taxon>
        <taxon>Bacillariophyceae</taxon>
        <taxon>Bacillariophycidae</taxon>
        <taxon>Naviculales</taxon>
        <taxon>Naviculaceae</taxon>
        <taxon>Seminavis</taxon>
    </lineage>
</organism>
<evidence type="ECO:0000313" key="3">
    <source>
        <dbReference type="Proteomes" id="UP001153069"/>
    </source>
</evidence>
<feature type="compositionally biased region" description="Polar residues" evidence="1">
    <location>
        <begin position="50"/>
        <end position="60"/>
    </location>
</feature>
<protein>
    <submittedName>
        <fullName evidence="2">Uncharacterized protein</fullName>
    </submittedName>
</protein>